<evidence type="ECO:0000313" key="14">
    <source>
        <dbReference type="Proteomes" id="UP001314241"/>
    </source>
</evidence>
<evidence type="ECO:0000256" key="9">
    <source>
        <dbReference type="ARBA" id="ARBA00049861"/>
    </source>
</evidence>
<dbReference type="Proteomes" id="UP001314241">
    <property type="component" value="Unassembled WGS sequence"/>
</dbReference>
<dbReference type="EC" id="3.5.4.26" evidence="11"/>
<comment type="catalytic activity">
    <reaction evidence="9 11">
        <text>5-amino-6-(5-phospho-D-ribitylamino)uracil + NADP(+) = 5-amino-6-(5-phospho-D-ribosylamino)uracil + NADPH + H(+)</text>
        <dbReference type="Rhea" id="RHEA:17845"/>
        <dbReference type="ChEBI" id="CHEBI:15378"/>
        <dbReference type="ChEBI" id="CHEBI:57783"/>
        <dbReference type="ChEBI" id="CHEBI:58349"/>
        <dbReference type="ChEBI" id="CHEBI:58421"/>
        <dbReference type="ChEBI" id="CHEBI:58453"/>
        <dbReference type="EC" id="1.1.1.193"/>
    </reaction>
</comment>
<evidence type="ECO:0000256" key="3">
    <source>
        <dbReference type="ARBA" id="ARBA00004910"/>
    </source>
</evidence>
<accession>A0ABM9N480</accession>
<proteinExistence type="inferred from homology"/>
<dbReference type="InterPro" id="IPR016193">
    <property type="entry name" value="Cytidine_deaminase-like"/>
</dbReference>
<evidence type="ECO:0000256" key="4">
    <source>
        <dbReference type="ARBA" id="ARBA00005259"/>
    </source>
</evidence>
<dbReference type="Pfam" id="PF01872">
    <property type="entry name" value="RibD_C"/>
    <property type="match status" value="1"/>
</dbReference>
<dbReference type="InterPro" id="IPR002734">
    <property type="entry name" value="RibDG_C"/>
</dbReference>
<dbReference type="Gene3D" id="3.40.140.10">
    <property type="entry name" value="Cytidine Deaminase, domain 2"/>
    <property type="match status" value="1"/>
</dbReference>
<dbReference type="InterPro" id="IPR002125">
    <property type="entry name" value="CMP_dCMP_dom"/>
</dbReference>
<keyword evidence="11" id="KW-0862">Zinc</keyword>
<dbReference type="SUPFAM" id="SSF53597">
    <property type="entry name" value="Dihydrofolate reductase-like"/>
    <property type="match status" value="1"/>
</dbReference>
<evidence type="ECO:0000256" key="2">
    <source>
        <dbReference type="ARBA" id="ARBA00004882"/>
    </source>
</evidence>
<dbReference type="PANTHER" id="PTHR38011">
    <property type="entry name" value="DIHYDROFOLATE REDUCTASE FAMILY PROTEIN (AFU_ORTHOLOGUE AFUA_8G06820)"/>
    <property type="match status" value="1"/>
</dbReference>
<dbReference type="PIRSF" id="PIRSF006769">
    <property type="entry name" value="RibD"/>
    <property type="match status" value="1"/>
</dbReference>
<comment type="cofactor">
    <cofactor evidence="11">
        <name>Zn(2+)</name>
        <dbReference type="ChEBI" id="CHEBI:29105"/>
    </cofactor>
    <text evidence="11">Binds 1 zinc ion.</text>
</comment>
<comment type="function">
    <text evidence="1 11">Converts 2,5-diamino-6-(ribosylamino)-4(3h)-pyrimidinone 5'-phosphate into 5-amino-6-(ribosylamino)-2,4(1h,3h)-pyrimidinedione 5'-phosphate.</text>
</comment>
<dbReference type="Pfam" id="PF00383">
    <property type="entry name" value="dCMP_cyt_deam_1"/>
    <property type="match status" value="1"/>
</dbReference>
<comment type="pathway">
    <text evidence="3 11">Cofactor biosynthesis; riboflavin biosynthesis; 5-amino-6-(D-ribitylamino)uracil from GTP: step 3/4.</text>
</comment>
<keyword evidence="14" id="KW-1185">Reference proteome</keyword>
<keyword evidence="7 11" id="KW-0560">Oxidoreductase</keyword>
<evidence type="ECO:0000256" key="5">
    <source>
        <dbReference type="ARBA" id="ARBA00007417"/>
    </source>
</evidence>
<dbReference type="EMBL" id="CAWVOH010000001">
    <property type="protein sequence ID" value="CAK8053971.1"/>
    <property type="molecule type" value="Genomic_DNA"/>
</dbReference>
<dbReference type="InterPro" id="IPR004794">
    <property type="entry name" value="Eubact_RibD"/>
</dbReference>
<reference evidence="13 14" key="1">
    <citation type="submission" date="2024-01" db="EMBL/GenBank/DDBJ databases">
        <authorList>
            <person name="Botero Cardona J."/>
        </authorList>
    </citation>
    <scope>NUCLEOTIDE SEQUENCE [LARGE SCALE GENOMIC DNA]</scope>
    <source>
        <strain evidence="13 14">LMG 33000</strain>
    </source>
</reference>
<dbReference type="RefSeq" id="WP_349641516.1">
    <property type="nucleotide sequence ID" value="NZ_CAWVOH010000001.1"/>
</dbReference>
<feature type="domain" description="CMP/dCMP-type deaminase" evidence="12">
    <location>
        <begin position="1"/>
        <end position="126"/>
    </location>
</feature>
<keyword evidence="11 13" id="KW-0378">Hydrolase</keyword>
<dbReference type="EC" id="1.1.1.193" evidence="11"/>
<organism evidence="13 14">
    <name type="scientific">Eupransor demetentiae</name>
    <dbReference type="NCBI Taxonomy" id="3109584"/>
    <lineage>
        <taxon>Bacteria</taxon>
        <taxon>Bacillati</taxon>
        <taxon>Bacillota</taxon>
        <taxon>Bacilli</taxon>
        <taxon>Lactobacillales</taxon>
        <taxon>Lactobacillaceae</taxon>
        <taxon>Eupransor</taxon>
    </lineage>
</organism>
<sequence>MNDNVLMQIAIDEAGKGEADLTYENPRVGAVIVKDGKVLGRGYHHRFGGHHAEIEAYQSLAKPSDIQGACIYVTLEPCASRGKVSSCAETMLTWGLKRVVIGSLDPNPSTNGKGLKLLREHGIEVIVLNDGASRQLNPAFHYFFEKNLPYVRLKVATSANRKVNAGSGQQTKITDSIADQDVHRLRAASSAILVGSETFLIDQPNLTVRKIALQHEQPLRIVLDRSGRFKDLPIQWRDNYLIFTSDEGFAETSPRVKLYDGSIADLLAILAELGIQSLLVEGGPIVHAAFLQESAWQEFWHYQSDSDFPDEGLSAVLPASEPALLRQQVPVGNTIRYIYRNEVL</sequence>
<comment type="caution">
    <text evidence="13">The sequence shown here is derived from an EMBL/GenBank/DDBJ whole genome shotgun (WGS) entry which is preliminary data.</text>
</comment>
<evidence type="ECO:0000256" key="1">
    <source>
        <dbReference type="ARBA" id="ARBA00002151"/>
    </source>
</evidence>
<dbReference type="PANTHER" id="PTHR38011:SF7">
    <property type="entry name" value="2,5-DIAMINO-6-RIBOSYLAMINO-4(3H)-PYRIMIDINONE 5'-PHOSPHATE REDUCTASE"/>
    <property type="match status" value="1"/>
</dbReference>
<evidence type="ECO:0000259" key="12">
    <source>
        <dbReference type="PROSITE" id="PS51747"/>
    </source>
</evidence>
<dbReference type="NCBIfam" id="TIGR00326">
    <property type="entry name" value="eubact_ribD"/>
    <property type="match status" value="1"/>
</dbReference>
<dbReference type="InterPro" id="IPR050765">
    <property type="entry name" value="Riboflavin_Biosynth_HTPR"/>
</dbReference>
<dbReference type="GO" id="GO:0008835">
    <property type="term" value="F:diaminohydroxyphosphoribosylaminopyrimidine deaminase activity"/>
    <property type="evidence" value="ECO:0007669"/>
    <property type="project" value="UniProtKB-EC"/>
</dbReference>
<evidence type="ECO:0000313" key="13">
    <source>
        <dbReference type="EMBL" id="CAK8053971.1"/>
    </source>
</evidence>
<keyword evidence="11" id="KW-0686">Riboflavin biosynthesis</keyword>
<name>A0ABM9N480_9LACO</name>
<comment type="similarity">
    <text evidence="5 11">In the C-terminal section; belongs to the HTP reductase family.</text>
</comment>
<protein>
    <recommendedName>
        <fullName evidence="11">Riboflavin biosynthesis protein RibD</fullName>
    </recommendedName>
    <domain>
        <recommendedName>
            <fullName evidence="11">Diaminohydroxyphosphoribosylaminopyrimidine deaminase</fullName>
            <shortName evidence="11">DRAP deaminase</shortName>
            <ecNumber evidence="11">3.5.4.26</ecNumber>
        </recommendedName>
        <alternativeName>
            <fullName evidence="11">Riboflavin-specific deaminase</fullName>
        </alternativeName>
    </domain>
    <domain>
        <recommendedName>
            <fullName evidence="11">5-amino-6-(5-phosphoribosylamino)uracil reductase</fullName>
            <ecNumber evidence="11">1.1.1.193</ecNumber>
        </recommendedName>
        <alternativeName>
            <fullName evidence="11">HTP reductase</fullName>
        </alternativeName>
    </domain>
</protein>
<dbReference type="SUPFAM" id="SSF53927">
    <property type="entry name" value="Cytidine deaminase-like"/>
    <property type="match status" value="1"/>
</dbReference>
<keyword evidence="6 11" id="KW-0521">NADP</keyword>
<dbReference type="Gene3D" id="3.40.430.10">
    <property type="entry name" value="Dihydrofolate Reductase, subunit A"/>
    <property type="match status" value="1"/>
</dbReference>
<evidence type="ECO:0000256" key="7">
    <source>
        <dbReference type="ARBA" id="ARBA00023002"/>
    </source>
</evidence>
<evidence type="ECO:0000256" key="11">
    <source>
        <dbReference type="PIRNR" id="PIRNR006769"/>
    </source>
</evidence>
<evidence type="ECO:0000256" key="8">
    <source>
        <dbReference type="ARBA" id="ARBA00023268"/>
    </source>
</evidence>
<keyword evidence="8" id="KW-0511">Multifunctional enzyme</keyword>
<dbReference type="GO" id="GO:0008703">
    <property type="term" value="F:5-amino-6-(5-phosphoribosylamino)uracil reductase activity"/>
    <property type="evidence" value="ECO:0007669"/>
    <property type="project" value="UniProtKB-EC"/>
</dbReference>
<comment type="pathway">
    <text evidence="2 11">Cofactor biosynthesis; riboflavin biosynthesis; 5-amino-6-(D-ribitylamino)uracil from GTP: step 2/4.</text>
</comment>
<dbReference type="PROSITE" id="PS51747">
    <property type="entry name" value="CYT_DCMP_DEAMINASES_2"/>
    <property type="match status" value="1"/>
</dbReference>
<evidence type="ECO:0000256" key="10">
    <source>
        <dbReference type="ARBA" id="ARBA00049886"/>
    </source>
</evidence>
<comment type="catalytic activity">
    <reaction evidence="10 11">
        <text>2,5-diamino-6-hydroxy-4-(5-phosphoribosylamino)-pyrimidine + H2O + H(+) = 5-amino-6-(5-phospho-D-ribosylamino)uracil + NH4(+)</text>
        <dbReference type="Rhea" id="RHEA:21868"/>
        <dbReference type="ChEBI" id="CHEBI:15377"/>
        <dbReference type="ChEBI" id="CHEBI:15378"/>
        <dbReference type="ChEBI" id="CHEBI:28938"/>
        <dbReference type="ChEBI" id="CHEBI:58453"/>
        <dbReference type="ChEBI" id="CHEBI:58614"/>
        <dbReference type="EC" id="3.5.4.26"/>
    </reaction>
</comment>
<keyword evidence="11" id="KW-0479">Metal-binding</keyword>
<gene>
    <name evidence="13" type="ORF">R54876_GBNLAHCA_00530</name>
</gene>
<dbReference type="CDD" id="cd01284">
    <property type="entry name" value="Riboflavin_deaminase-reductase"/>
    <property type="match status" value="1"/>
</dbReference>
<dbReference type="InterPro" id="IPR024072">
    <property type="entry name" value="DHFR-like_dom_sf"/>
</dbReference>
<evidence type="ECO:0000256" key="6">
    <source>
        <dbReference type="ARBA" id="ARBA00022857"/>
    </source>
</evidence>
<comment type="similarity">
    <text evidence="4 11">In the N-terminal section; belongs to the cytidine and deoxycytidylate deaminase family.</text>
</comment>